<proteinExistence type="predicted"/>
<gene>
    <name evidence="1" type="ORF">QFC24_005942</name>
</gene>
<dbReference type="EMBL" id="JASBWV010000026">
    <property type="protein sequence ID" value="KAJ9118976.1"/>
    <property type="molecule type" value="Genomic_DNA"/>
</dbReference>
<sequence>MGSSSSKAVRKLPKAPPTWAGARTAGEFKYPEGVLPFGADKVQPPSRGPSGDSTKSPGGPLDYGVIHPSGAGTEHATGRKNVHASEKKDDSEFVYEKLFDGLASEQSSVVGVTGIMRDGVDPDFMANLSRLGQQAPALRTMLSRSSDYTSTSSAPPPNHLTASMLSSLLDRIKMVPQGQSIAKLCKEYNITEAKLNELTRWVNSPSVDKDRTQVVLSEDGEESVKMMIELEVMASPPPVTDPLTIELQELRKSLETLLDIVIKIYISSWYTSISPRDRTFVHAVRNTALGLIDSIIRDLTATQQARHDASLQMREFALEIGPTILDRHIRAFKQAQEDCLINVQVEALSSGSDKAKVDKVNVTSSSPRPSRSILDQRYHFHAPHPGIVASLVHPSQSEKVGFTKTQAEHPADSEHFERPVTPQGIDESLADALSSSITGLPGRAASREPPVSDQRSGEHPHHDNALRYEPSPQYLSALVDRILKNHLPPNDYASTTERAMITEIIANTILGNILRKCSEPWFLWRIGLNLMGTTESGKAPGEHVMSEKGDVLTGTSTTDDITVVRGKQSSSEESSVLGLTPFYGHILVQVPSMIANAGGRCLSIASKWLRQRFYPDLKTETSSSLQMQPPCNAKEYVLEPWLDVLMALTSSGSSYGKQELWSVMKMAYTLSSTTADTLAEQLVDKALRTDTATKIVIKLTDILFPDGRPADSIPDPSSDEAEEMRRSLERRIYAKIPPLARLVLGMDETAQTQTIADAFDVLSNASANTTVFLTLIESGLSALLRE</sequence>
<name>A0ACC2X7D9_9TREE</name>
<evidence type="ECO:0000313" key="2">
    <source>
        <dbReference type="Proteomes" id="UP001234202"/>
    </source>
</evidence>
<evidence type="ECO:0000313" key="1">
    <source>
        <dbReference type="EMBL" id="KAJ9118976.1"/>
    </source>
</evidence>
<accession>A0ACC2X7D9</accession>
<reference evidence="1" key="1">
    <citation type="submission" date="2023-04" db="EMBL/GenBank/DDBJ databases">
        <title>Draft Genome sequencing of Naganishia species isolated from polar environments using Oxford Nanopore Technology.</title>
        <authorList>
            <person name="Leo P."/>
            <person name="Venkateswaran K."/>
        </authorList>
    </citation>
    <scope>NUCLEOTIDE SEQUENCE</scope>
    <source>
        <strain evidence="1">DBVPG 5303</strain>
    </source>
</reference>
<comment type="caution">
    <text evidence="1">The sequence shown here is derived from an EMBL/GenBank/DDBJ whole genome shotgun (WGS) entry which is preliminary data.</text>
</comment>
<protein>
    <submittedName>
        <fullName evidence="1">Uncharacterized protein</fullName>
    </submittedName>
</protein>
<organism evidence="1 2">
    <name type="scientific">Naganishia onofrii</name>
    <dbReference type="NCBI Taxonomy" id="1851511"/>
    <lineage>
        <taxon>Eukaryota</taxon>
        <taxon>Fungi</taxon>
        <taxon>Dikarya</taxon>
        <taxon>Basidiomycota</taxon>
        <taxon>Agaricomycotina</taxon>
        <taxon>Tremellomycetes</taxon>
        <taxon>Filobasidiales</taxon>
        <taxon>Filobasidiaceae</taxon>
        <taxon>Naganishia</taxon>
    </lineage>
</organism>
<keyword evidence="2" id="KW-1185">Reference proteome</keyword>
<dbReference type="Proteomes" id="UP001234202">
    <property type="component" value="Unassembled WGS sequence"/>
</dbReference>